<dbReference type="InterPro" id="IPR036291">
    <property type="entry name" value="NAD(P)-bd_dom_sf"/>
</dbReference>
<dbReference type="GO" id="GO:0008270">
    <property type="term" value="F:zinc ion binding"/>
    <property type="evidence" value="ECO:0007669"/>
    <property type="project" value="InterPro"/>
</dbReference>
<comment type="catalytic activity">
    <reaction evidence="7">
        <text>L-threonine + NAD(+) = (2S)-2-amino-3-oxobutanoate + NADH + H(+)</text>
        <dbReference type="Rhea" id="RHEA:13161"/>
        <dbReference type="ChEBI" id="CHEBI:15378"/>
        <dbReference type="ChEBI" id="CHEBI:57540"/>
        <dbReference type="ChEBI" id="CHEBI:57926"/>
        <dbReference type="ChEBI" id="CHEBI:57945"/>
        <dbReference type="ChEBI" id="CHEBI:78948"/>
        <dbReference type="EC" id="1.1.1.103"/>
    </reaction>
</comment>
<keyword evidence="4 10" id="KW-0862">Zinc</keyword>
<evidence type="ECO:0000256" key="3">
    <source>
        <dbReference type="ARBA" id="ARBA00022723"/>
    </source>
</evidence>
<comment type="cofactor">
    <cofactor evidence="1 10">
        <name>Zn(2+)</name>
        <dbReference type="ChEBI" id="CHEBI:29105"/>
    </cofactor>
</comment>
<dbReference type="InterPro" id="IPR020843">
    <property type="entry name" value="ER"/>
</dbReference>
<evidence type="ECO:0000256" key="1">
    <source>
        <dbReference type="ARBA" id="ARBA00001947"/>
    </source>
</evidence>
<dbReference type="InterPro" id="IPR002328">
    <property type="entry name" value="ADH_Zn_CS"/>
</dbReference>
<comment type="similarity">
    <text evidence="2 10">Belongs to the zinc-containing alcohol dehydrogenase family.</text>
</comment>
<dbReference type="SUPFAM" id="SSF51735">
    <property type="entry name" value="NAD(P)-binding Rossmann-fold domains"/>
    <property type="match status" value="1"/>
</dbReference>
<dbReference type="InterPro" id="IPR011032">
    <property type="entry name" value="GroES-like_sf"/>
</dbReference>
<dbReference type="GO" id="GO:0070403">
    <property type="term" value="F:NAD+ binding"/>
    <property type="evidence" value="ECO:0007669"/>
    <property type="project" value="UniProtKB-ARBA"/>
</dbReference>
<dbReference type="GO" id="GO:0006566">
    <property type="term" value="P:threonine metabolic process"/>
    <property type="evidence" value="ECO:0007669"/>
    <property type="project" value="UniProtKB-ARBA"/>
</dbReference>
<dbReference type="GO" id="GO:0008743">
    <property type="term" value="F:L-threonine 3-dehydrogenase activity"/>
    <property type="evidence" value="ECO:0007669"/>
    <property type="project" value="UniProtKB-EC"/>
</dbReference>
<organism evidence="12 13">
    <name type="scientific">Haloprofundus marisrubri</name>
    <dbReference type="NCBI Taxonomy" id="1514971"/>
    <lineage>
        <taxon>Archaea</taxon>
        <taxon>Methanobacteriati</taxon>
        <taxon>Methanobacteriota</taxon>
        <taxon>Stenosarchaea group</taxon>
        <taxon>Halobacteria</taxon>
        <taxon>Halobacteriales</taxon>
        <taxon>Haloferacaceae</taxon>
        <taxon>Haloprofundus</taxon>
    </lineage>
</organism>
<evidence type="ECO:0000256" key="7">
    <source>
        <dbReference type="ARBA" id="ARBA00050613"/>
    </source>
</evidence>
<evidence type="ECO:0000313" key="12">
    <source>
        <dbReference type="EMBL" id="KTG10040.1"/>
    </source>
</evidence>
<proteinExistence type="inferred from homology"/>
<keyword evidence="5" id="KW-0560">Oxidoreductase</keyword>
<dbReference type="InterPro" id="IPR013154">
    <property type="entry name" value="ADH-like_N"/>
</dbReference>
<evidence type="ECO:0000256" key="8">
    <source>
        <dbReference type="ARBA" id="ARBA00060557"/>
    </source>
</evidence>
<sequence>MRTAVLSEDLQLQIAERDRPEPGENEVLVRMRSVGICGSDVHYYEHGRIGDYVVDSPLVLGHESAGEVVETGAAVDDLHVGDRVTLEPGVPCGRDDCEYCRSDEYNLCPDVHFMATPPDDGAFAEFVAWPADYAYRLPESVSLQAGALIEPLSVGIHVCRRAGVGLGDAVYISGCGPIGLLAMEVARVAGAEPIIATDVLPSKLERARERGAIAVNVAEDDPIAAVEKATDGRFADVVIEASGAAPAIENTLDVVRRGGTVVLVGLAADSVVPFDTNEIIDNELDLLGSFRYRHTYPTAIELLANEQVDVEGLVDFEMGLDDVDEAFRRVQSGETVKGMISFD</sequence>
<dbReference type="InterPro" id="IPR013149">
    <property type="entry name" value="ADH-like_C"/>
</dbReference>
<evidence type="ECO:0000256" key="5">
    <source>
        <dbReference type="ARBA" id="ARBA00023002"/>
    </source>
</evidence>
<gene>
    <name evidence="12" type="ORF">AUR64_10585</name>
</gene>
<dbReference type="CDD" id="cd05285">
    <property type="entry name" value="sorbitol_DH"/>
    <property type="match status" value="1"/>
</dbReference>
<keyword evidence="3 10" id="KW-0479">Metal-binding</keyword>
<comment type="pathway">
    <text evidence="8">Amino-acid degradation; L-threonine degradation via oxydo-reductase pathway; glycine from L-threonine: step 1/2.</text>
</comment>
<dbReference type="EC" id="1.1.1.103" evidence="9"/>
<accession>A0A0W1R9B2</accession>
<name>A0A0W1R9B2_9EURY</name>
<dbReference type="OrthoDB" id="75495at2157"/>
<dbReference type="SUPFAM" id="SSF50129">
    <property type="entry name" value="GroES-like"/>
    <property type="match status" value="1"/>
</dbReference>
<dbReference type="PANTHER" id="PTHR43161">
    <property type="entry name" value="SORBITOL DEHYDROGENASE"/>
    <property type="match status" value="1"/>
</dbReference>
<dbReference type="Gene3D" id="3.40.50.720">
    <property type="entry name" value="NAD(P)-binding Rossmann-like Domain"/>
    <property type="match status" value="1"/>
</dbReference>
<reference evidence="12 13" key="1">
    <citation type="submission" date="2015-12" db="EMBL/GenBank/DDBJ databases">
        <title>Haloprofundus marisrubri gen. nov., sp. nov., an extremely halophilic archaeon isolated from the Discovery deep brine-seawater interface in the Red Sea.</title>
        <authorList>
            <person name="Zhang G."/>
            <person name="Stingl U."/>
            <person name="Rashid M."/>
        </authorList>
    </citation>
    <scope>NUCLEOTIDE SEQUENCE [LARGE SCALE GENOMIC DNA]</scope>
    <source>
        <strain evidence="12 13">SB9</strain>
    </source>
</reference>
<evidence type="ECO:0000313" key="13">
    <source>
        <dbReference type="Proteomes" id="UP000054387"/>
    </source>
</evidence>
<evidence type="ECO:0000259" key="11">
    <source>
        <dbReference type="SMART" id="SM00829"/>
    </source>
</evidence>
<dbReference type="PANTHER" id="PTHR43161:SF9">
    <property type="entry name" value="SORBITOL DEHYDROGENASE"/>
    <property type="match status" value="1"/>
</dbReference>
<comment type="caution">
    <text evidence="12">The sequence shown here is derived from an EMBL/GenBank/DDBJ whole genome shotgun (WGS) entry which is preliminary data.</text>
</comment>
<evidence type="ECO:0000256" key="6">
    <source>
        <dbReference type="ARBA" id="ARBA00023027"/>
    </source>
</evidence>
<dbReference type="PROSITE" id="PS00059">
    <property type="entry name" value="ADH_ZINC"/>
    <property type="match status" value="1"/>
</dbReference>
<keyword evidence="13" id="KW-1185">Reference proteome</keyword>
<dbReference type="GO" id="GO:0051289">
    <property type="term" value="P:protein homotetramerization"/>
    <property type="evidence" value="ECO:0007669"/>
    <property type="project" value="UniProtKB-ARBA"/>
</dbReference>
<dbReference type="Gene3D" id="3.90.180.10">
    <property type="entry name" value="Medium-chain alcohol dehydrogenases, catalytic domain"/>
    <property type="match status" value="1"/>
</dbReference>
<dbReference type="STRING" id="1514971.AUR64_10585"/>
<dbReference type="SMART" id="SM00829">
    <property type="entry name" value="PKS_ER"/>
    <property type="match status" value="1"/>
</dbReference>
<dbReference type="RefSeq" id="WP_058581395.1">
    <property type="nucleotide sequence ID" value="NZ_LOPU01000018.1"/>
</dbReference>
<feature type="domain" description="Enoyl reductase (ER)" evidence="11">
    <location>
        <begin position="9"/>
        <end position="340"/>
    </location>
</feature>
<dbReference type="Pfam" id="PF08240">
    <property type="entry name" value="ADH_N"/>
    <property type="match status" value="1"/>
</dbReference>
<dbReference type="Pfam" id="PF00107">
    <property type="entry name" value="ADH_zinc_N"/>
    <property type="match status" value="1"/>
</dbReference>
<keyword evidence="6" id="KW-0520">NAD</keyword>
<dbReference type="InterPro" id="IPR045306">
    <property type="entry name" value="SDH-like"/>
</dbReference>
<protein>
    <recommendedName>
        <fullName evidence="9">L-threonine 3-dehydrogenase</fullName>
        <ecNumber evidence="9">1.1.1.103</ecNumber>
    </recommendedName>
</protein>
<dbReference type="Proteomes" id="UP000054387">
    <property type="component" value="Unassembled WGS sequence"/>
</dbReference>
<evidence type="ECO:0000256" key="4">
    <source>
        <dbReference type="ARBA" id="ARBA00022833"/>
    </source>
</evidence>
<evidence type="ECO:0000256" key="9">
    <source>
        <dbReference type="ARBA" id="ARBA00066604"/>
    </source>
</evidence>
<dbReference type="GO" id="GO:0016597">
    <property type="term" value="F:amino acid binding"/>
    <property type="evidence" value="ECO:0007669"/>
    <property type="project" value="UniProtKB-ARBA"/>
</dbReference>
<evidence type="ECO:0000256" key="10">
    <source>
        <dbReference type="RuleBase" id="RU361277"/>
    </source>
</evidence>
<dbReference type="FunFam" id="3.40.50.720:FF:000068">
    <property type="entry name" value="Sorbitol dehydrogenase"/>
    <property type="match status" value="1"/>
</dbReference>
<dbReference type="EMBL" id="LOPU01000018">
    <property type="protein sequence ID" value="KTG10040.1"/>
    <property type="molecule type" value="Genomic_DNA"/>
</dbReference>
<evidence type="ECO:0000256" key="2">
    <source>
        <dbReference type="ARBA" id="ARBA00008072"/>
    </source>
</evidence>
<dbReference type="AlphaFoldDB" id="A0A0W1R9B2"/>